<feature type="region of interest" description="Disordered" evidence="1">
    <location>
        <begin position="32"/>
        <end position="51"/>
    </location>
</feature>
<sequence length="109" mass="12056">MSPPRDLLFACLSFCMAFTFLNTVSALWSPQSLLSRPSEPPPPSLPPSAPPSPFRALPHPWFCLLYPSQELYPLSQPLGSLRPSRRTHTLPRGTLPQATGELDPRADSF</sequence>
<dbReference type="Proteomes" id="UP000335636">
    <property type="component" value="Unassembled WGS sequence"/>
</dbReference>
<evidence type="ECO:0000256" key="2">
    <source>
        <dbReference type="SAM" id="SignalP"/>
    </source>
</evidence>
<gene>
    <name evidence="3" type="ORF">GHT09_014676</name>
    <name evidence="4" type="ORF">MONAX_5E029930</name>
</gene>
<accession>A0A5E4BY04</accession>
<keyword evidence="2" id="KW-0732">Signal</keyword>
<feature type="compositionally biased region" description="Pro residues" evidence="1">
    <location>
        <begin position="38"/>
        <end position="51"/>
    </location>
</feature>
<reference evidence="3" key="2">
    <citation type="submission" date="2020-08" db="EMBL/GenBank/DDBJ databases">
        <authorList>
            <person name="Shumante A."/>
            <person name="Zimin A.V."/>
            <person name="Puiu D."/>
            <person name="Salzberg S.L."/>
        </authorList>
    </citation>
    <scope>NUCLEOTIDE SEQUENCE</scope>
    <source>
        <strain evidence="3">WC2-LM</strain>
        <tissue evidence="3">Liver</tissue>
    </source>
</reference>
<evidence type="ECO:0000313" key="5">
    <source>
        <dbReference type="Proteomes" id="UP000335636"/>
    </source>
</evidence>
<evidence type="ECO:0000313" key="3">
    <source>
        <dbReference type="EMBL" id="KAF7474586.1"/>
    </source>
</evidence>
<evidence type="ECO:0000313" key="4">
    <source>
        <dbReference type="EMBL" id="VTJ73871.1"/>
    </source>
</evidence>
<protein>
    <submittedName>
        <fullName evidence="4">Uncharacterized protein</fullName>
    </submittedName>
</protein>
<feature type="chain" id="PRO_5036140307" evidence="2">
    <location>
        <begin position="27"/>
        <end position="109"/>
    </location>
</feature>
<name>A0A5E4BY04_MARMO</name>
<dbReference type="EMBL" id="CABDUW010000704">
    <property type="protein sequence ID" value="VTJ73871.1"/>
    <property type="molecule type" value="Genomic_DNA"/>
</dbReference>
<organism evidence="4 5">
    <name type="scientific">Marmota monax</name>
    <name type="common">Woodchuck</name>
    <dbReference type="NCBI Taxonomy" id="9995"/>
    <lineage>
        <taxon>Eukaryota</taxon>
        <taxon>Metazoa</taxon>
        <taxon>Chordata</taxon>
        <taxon>Craniata</taxon>
        <taxon>Vertebrata</taxon>
        <taxon>Euteleostomi</taxon>
        <taxon>Mammalia</taxon>
        <taxon>Eutheria</taxon>
        <taxon>Euarchontoglires</taxon>
        <taxon>Glires</taxon>
        <taxon>Rodentia</taxon>
        <taxon>Sciuromorpha</taxon>
        <taxon>Sciuridae</taxon>
        <taxon>Xerinae</taxon>
        <taxon>Marmotini</taxon>
        <taxon>Marmota</taxon>
    </lineage>
</organism>
<proteinExistence type="predicted"/>
<feature type="region of interest" description="Disordered" evidence="1">
    <location>
        <begin position="77"/>
        <end position="109"/>
    </location>
</feature>
<dbReference type="Proteomes" id="UP000662637">
    <property type="component" value="Unassembled WGS sequence"/>
</dbReference>
<feature type="signal peptide" evidence="2">
    <location>
        <begin position="1"/>
        <end position="26"/>
    </location>
</feature>
<keyword evidence="5" id="KW-1185">Reference proteome</keyword>
<reference evidence="4 5" key="1">
    <citation type="submission" date="2019-04" db="EMBL/GenBank/DDBJ databases">
        <authorList>
            <person name="Alioto T."/>
            <person name="Alioto T."/>
        </authorList>
    </citation>
    <scope>NUCLEOTIDE SEQUENCE [LARGE SCALE GENOMIC DNA]</scope>
</reference>
<dbReference type="EMBL" id="WJEC01003830">
    <property type="protein sequence ID" value="KAF7474586.1"/>
    <property type="molecule type" value="Genomic_DNA"/>
</dbReference>
<dbReference type="AlphaFoldDB" id="A0A5E4BY04"/>
<evidence type="ECO:0000256" key="1">
    <source>
        <dbReference type="SAM" id="MobiDB-lite"/>
    </source>
</evidence>